<evidence type="ECO:0000313" key="2">
    <source>
        <dbReference type="EMBL" id="VFQ78715.1"/>
    </source>
</evidence>
<dbReference type="AlphaFoldDB" id="A0A484LQS2"/>
<accession>A0A484LQS2</accession>
<reference evidence="2 3" key="1">
    <citation type="submission" date="2018-04" db="EMBL/GenBank/DDBJ databases">
        <authorList>
            <person name="Vogel A."/>
        </authorList>
    </citation>
    <scope>NUCLEOTIDE SEQUENCE [LARGE SCALE GENOMIC DNA]</scope>
</reference>
<name>A0A484LQS2_9ASTE</name>
<proteinExistence type="predicted"/>
<evidence type="ECO:0000256" key="1">
    <source>
        <dbReference type="SAM" id="MobiDB-lite"/>
    </source>
</evidence>
<gene>
    <name evidence="2" type="ORF">CCAM_LOCUS20491</name>
</gene>
<dbReference type="Proteomes" id="UP000595140">
    <property type="component" value="Unassembled WGS sequence"/>
</dbReference>
<protein>
    <submittedName>
        <fullName evidence="2">Uncharacterized protein</fullName>
    </submittedName>
</protein>
<evidence type="ECO:0000313" key="3">
    <source>
        <dbReference type="Proteomes" id="UP000595140"/>
    </source>
</evidence>
<feature type="region of interest" description="Disordered" evidence="1">
    <location>
        <begin position="13"/>
        <end position="55"/>
    </location>
</feature>
<dbReference type="EMBL" id="OOIL02001823">
    <property type="protein sequence ID" value="VFQ78715.1"/>
    <property type="molecule type" value="Genomic_DNA"/>
</dbReference>
<keyword evidence="3" id="KW-1185">Reference proteome</keyword>
<sequence length="85" mass="9540">MLTTLTKMQLLHKGTLPHKVTHNSSTLPPKGTSHHRATLRKGTLPKDTPRHSMPLSTRFRRLRRGNPTALVAWKDVWPLCVVAAS</sequence>
<organism evidence="2 3">
    <name type="scientific">Cuscuta campestris</name>
    <dbReference type="NCBI Taxonomy" id="132261"/>
    <lineage>
        <taxon>Eukaryota</taxon>
        <taxon>Viridiplantae</taxon>
        <taxon>Streptophyta</taxon>
        <taxon>Embryophyta</taxon>
        <taxon>Tracheophyta</taxon>
        <taxon>Spermatophyta</taxon>
        <taxon>Magnoliopsida</taxon>
        <taxon>eudicotyledons</taxon>
        <taxon>Gunneridae</taxon>
        <taxon>Pentapetalae</taxon>
        <taxon>asterids</taxon>
        <taxon>lamiids</taxon>
        <taxon>Solanales</taxon>
        <taxon>Convolvulaceae</taxon>
        <taxon>Cuscuteae</taxon>
        <taxon>Cuscuta</taxon>
        <taxon>Cuscuta subgen. Grammica</taxon>
        <taxon>Cuscuta sect. Cleistogrammica</taxon>
    </lineage>
</organism>